<organism evidence="1 2">
    <name type="scientific">Solanum commersonii</name>
    <name type="common">Commerson's wild potato</name>
    <name type="synonym">Commerson's nightshade</name>
    <dbReference type="NCBI Taxonomy" id="4109"/>
    <lineage>
        <taxon>Eukaryota</taxon>
        <taxon>Viridiplantae</taxon>
        <taxon>Streptophyta</taxon>
        <taxon>Embryophyta</taxon>
        <taxon>Tracheophyta</taxon>
        <taxon>Spermatophyta</taxon>
        <taxon>Magnoliopsida</taxon>
        <taxon>eudicotyledons</taxon>
        <taxon>Gunneridae</taxon>
        <taxon>Pentapetalae</taxon>
        <taxon>asterids</taxon>
        <taxon>lamiids</taxon>
        <taxon>Solanales</taxon>
        <taxon>Solanaceae</taxon>
        <taxon>Solanoideae</taxon>
        <taxon>Solaneae</taxon>
        <taxon>Solanum</taxon>
    </lineage>
</organism>
<evidence type="ECO:0000313" key="2">
    <source>
        <dbReference type="Proteomes" id="UP000824120"/>
    </source>
</evidence>
<dbReference type="EMBL" id="JACXVP010000012">
    <property type="protein sequence ID" value="KAG5569949.1"/>
    <property type="molecule type" value="Genomic_DNA"/>
</dbReference>
<comment type="caution">
    <text evidence="1">The sequence shown here is derived from an EMBL/GenBank/DDBJ whole genome shotgun (WGS) entry which is preliminary data.</text>
</comment>
<sequence>MDSHVVASDLEALKRLEVEVVELVCSTEVIELESQWFGLGTSMLEVSSSKPIASESKGLLLGQARRTGLA</sequence>
<accession>A0A9J5W365</accession>
<protein>
    <submittedName>
        <fullName evidence="1">Uncharacterized protein</fullName>
    </submittedName>
</protein>
<reference evidence="1 2" key="1">
    <citation type="submission" date="2020-09" db="EMBL/GenBank/DDBJ databases">
        <title>De no assembly of potato wild relative species, Solanum commersonii.</title>
        <authorList>
            <person name="Cho K."/>
        </authorList>
    </citation>
    <scope>NUCLEOTIDE SEQUENCE [LARGE SCALE GENOMIC DNA]</scope>
    <source>
        <strain evidence="1">LZ3.2</strain>
        <tissue evidence="1">Leaf</tissue>
    </source>
</reference>
<keyword evidence="2" id="KW-1185">Reference proteome</keyword>
<evidence type="ECO:0000313" key="1">
    <source>
        <dbReference type="EMBL" id="KAG5569949.1"/>
    </source>
</evidence>
<dbReference type="AlphaFoldDB" id="A0A9J5W365"/>
<proteinExistence type="predicted"/>
<dbReference type="Proteomes" id="UP000824120">
    <property type="component" value="Chromosome 12"/>
</dbReference>
<gene>
    <name evidence="1" type="ORF">H5410_059715</name>
</gene>
<name>A0A9J5W365_SOLCO</name>